<dbReference type="GO" id="GO:0000976">
    <property type="term" value="F:transcription cis-regulatory region binding"/>
    <property type="evidence" value="ECO:0007669"/>
    <property type="project" value="TreeGrafter"/>
</dbReference>
<dbReference type="PROSITE" id="PS50931">
    <property type="entry name" value="HTH_LYSR"/>
    <property type="match status" value="1"/>
</dbReference>
<dbReference type="Proteomes" id="UP000198767">
    <property type="component" value="Unassembled WGS sequence"/>
</dbReference>
<dbReference type="PANTHER" id="PTHR30126">
    <property type="entry name" value="HTH-TYPE TRANSCRIPTIONAL REGULATOR"/>
    <property type="match status" value="1"/>
</dbReference>
<dbReference type="Gene3D" id="3.40.190.10">
    <property type="entry name" value="Periplasmic binding protein-like II"/>
    <property type="match status" value="2"/>
</dbReference>
<organism evidence="6 7">
    <name type="scientific">Epibacterium ulvae</name>
    <dbReference type="NCBI Taxonomy" id="1156985"/>
    <lineage>
        <taxon>Bacteria</taxon>
        <taxon>Pseudomonadati</taxon>
        <taxon>Pseudomonadota</taxon>
        <taxon>Alphaproteobacteria</taxon>
        <taxon>Rhodobacterales</taxon>
        <taxon>Roseobacteraceae</taxon>
        <taxon>Epibacterium</taxon>
    </lineage>
</organism>
<dbReference type="Pfam" id="PF03466">
    <property type="entry name" value="LysR_substrate"/>
    <property type="match status" value="1"/>
</dbReference>
<evidence type="ECO:0000256" key="4">
    <source>
        <dbReference type="ARBA" id="ARBA00023163"/>
    </source>
</evidence>
<dbReference type="InterPro" id="IPR000847">
    <property type="entry name" value="LysR_HTH_N"/>
</dbReference>
<evidence type="ECO:0000313" key="6">
    <source>
        <dbReference type="EMBL" id="SCZ49173.1"/>
    </source>
</evidence>
<accession>A0A1G5PI44</accession>
<evidence type="ECO:0000256" key="2">
    <source>
        <dbReference type="ARBA" id="ARBA00023015"/>
    </source>
</evidence>
<keyword evidence="7" id="KW-1185">Reference proteome</keyword>
<dbReference type="InterPro" id="IPR036388">
    <property type="entry name" value="WH-like_DNA-bd_sf"/>
</dbReference>
<feature type="domain" description="HTH lysR-type" evidence="5">
    <location>
        <begin position="6"/>
        <end position="63"/>
    </location>
</feature>
<evidence type="ECO:0000256" key="3">
    <source>
        <dbReference type="ARBA" id="ARBA00023125"/>
    </source>
</evidence>
<comment type="similarity">
    <text evidence="1">Belongs to the LysR transcriptional regulatory family.</text>
</comment>
<dbReference type="PRINTS" id="PR00039">
    <property type="entry name" value="HTHLYSR"/>
</dbReference>
<dbReference type="AlphaFoldDB" id="A0A1G5PI44"/>
<proteinExistence type="inferred from homology"/>
<dbReference type="EMBL" id="FMWG01000001">
    <property type="protein sequence ID" value="SCZ49173.1"/>
    <property type="molecule type" value="Genomic_DNA"/>
</dbReference>
<dbReference type="Pfam" id="PF00126">
    <property type="entry name" value="HTH_1"/>
    <property type="match status" value="1"/>
</dbReference>
<protein>
    <submittedName>
        <fullName evidence="6">DNA-binding transcriptional regulator, LysR family</fullName>
    </submittedName>
</protein>
<gene>
    <name evidence="6" type="ORF">SAMN04488118_1013</name>
</gene>
<sequence length="305" mass="33545">MRLSDIDLRLLRVFKAVAEMGGFVKAQGQLGISQPAISAHIANLEQRLNVRLCNRGRQGFSLTPAGHEVLTETNKLLSHLDSYASKLNEIGGRATQLVRIGVVDCMATDVSNPVSKAIEKANAAFNQLRIRVGVYDYLDNLTELRAGRLDIIVVGTSWEAQAPGDLETLHLYDEKSGLYCSPEHPCGQSMDTKTQEARLKDSKISAHSFLNNPIDEHLEIHLLEENAEVSQGNVESTAYLTLAGTHVGLIPNHYAEHWVSAGKLIPVASELYQVISQIHAVRLRSGTRNDVAAHIWDRLKSLSAK</sequence>
<evidence type="ECO:0000259" key="5">
    <source>
        <dbReference type="PROSITE" id="PS50931"/>
    </source>
</evidence>
<dbReference type="Gene3D" id="1.10.10.10">
    <property type="entry name" value="Winged helix-like DNA-binding domain superfamily/Winged helix DNA-binding domain"/>
    <property type="match status" value="1"/>
</dbReference>
<evidence type="ECO:0000256" key="1">
    <source>
        <dbReference type="ARBA" id="ARBA00009437"/>
    </source>
</evidence>
<evidence type="ECO:0000313" key="7">
    <source>
        <dbReference type="Proteomes" id="UP000198767"/>
    </source>
</evidence>
<keyword evidence="3 6" id="KW-0238">DNA-binding</keyword>
<dbReference type="STRING" id="1156985.SAMN04488118_1013"/>
<dbReference type="FunFam" id="1.10.10.10:FF:000001">
    <property type="entry name" value="LysR family transcriptional regulator"/>
    <property type="match status" value="1"/>
</dbReference>
<dbReference type="InterPro" id="IPR005119">
    <property type="entry name" value="LysR_subst-bd"/>
</dbReference>
<dbReference type="PANTHER" id="PTHR30126:SF98">
    <property type="entry name" value="HTH-TYPE TRANSCRIPTIONAL ACTIVATOR BAUR"/>
    <property type="match status" value="1"/>
</dbReference>
<reference evidence="6 7" key="1">
    <citation type="submission" date="2016-10" db="EMBL/GenBank/DDBJ databases">
        <authorList>
            <person name="de Groot N.N."/>
        </authorList>
    </citation>
    <scope>NUCLEOTIDE SEQUENCE [LARGE SCALE GENOMIC DNA]</scope>
    <source>
        <strain evidence="6 7">U95</strain>
    </source>
</reference>
<name>A0A1G5PI44_9RHOB</name>
<dbReference type="SUPFAM" id="SSF46785">
    <property type="entry name" value="Winged helix' DNA-binding domain"/>
    <property type="match status" value="1"/>
</dbReference>
<dbReference type="InterPro" id="IPR036390">
    <property type="entry name" value="WH_DNA-bd_sf"/>
</dbReference>
<dbReference type="RefSeq" id="WP_090214422.1">
    <property type="nucleotide sequence ID" value="NZ_FMWG01000001.1"/>
</dbReference>
<dbReference type="OrthoDB" id="7506954at2"/>
<dbReference type="GO" id="GO:0003700">
    <property type="term" value="F:DNA-binding transcription factor activity"/>
    <property type="evidence" value="ECO:0007669"/>
    <property type="project" value="InterPro"/>
</dbReference>
<keyword evidence="4" id="KW-0804">Transcription</keyword>
<keyword evidence="2" id="KW-0805">Transcription regulation</keyword>
<dbReference type="SUPFAM" id="SSF53850">
    <property type="entry name" value="Periplasmic binding protein-like II"/>
    <property type="match status" value="1"/>
</dbReference>